<dbReference type="EMBL" id="QVQW01000084">
    <property type="protein sequence ID" value="RKU41030.1"/>
    <property type="molecule type" value="Genomic_DNA"/>
</dbReference>
<dbReference type="GO" id="GO:0000978">
    <property type="term" value="F:RNA polymerase II cis-regulatory region sequence-specific DNA binding"/>
    <property type="evidence" value="ECO:0007669"/>
    <property type="project" value="TreeGrafter"/>
</dbReference>
<dbReference type="PROSITE" id="PS50157">
    <property type="entry name" value="ZINC_FINGER_C2H2_2"/>
    <property type="match status" value="7"/>
</dbReference>
<evidence type="ECO:0000259" key="9">
    <source>
        <dbReference type="PROSITE" id="PS50157"/>
    </source>
</evidence>
<keyword evidence="3" id="KW-0677">Repeat</keyword>
<dbReference type="InterPro" id="IPR013087">
    <property type="entry name" value="Znf_C2H2_type"/>
</dbReference>
<feature type="domain" description="C2H2-type" evidence="9">
    <location>
        <begin position="89"/>
        <end position="118"/>
    </location>
</feature>
<evidence type="ECO:0000256" key="1">
    <source>
        <dbReference type="ARBA" id="ARBA00004123"/>
    </source>
</evidence>
<comment type="subcellular location">
    <subcellularLocation>
        <location evidence="1">Nucleus</location>
    </subcellularLocation>
</comment>
<dbReference type="GO" id="GO:0045944">
    <property type="term" value="P:positive regulation of transcription by RNA polymerase II"/>
    <property type="evidence" value="ECO:0007669"/>
    <property type="project" value="UniProtKB-ARBA"/>
</dbReference>
<evidence type="ECO:0000313" key="10">
    <source>
        <dbReference type="EMBL" id="RKU41030.1"/>
    </source>
</evidence>
<feature type="domain" description="C2H2-type" evidence="9">
    <location>
        <begin position="315"/>
        <end position="345"/>
    </location>
</feature>
<dbReference type="PANTHER" id="PTHR19818">
    <property type="entry name" value="ZINC FINGER PROTEIN ZIC AND GLI"/>
    <property type="match status" value="1"/>
</dbReference>
<keyword evidence="2" id="KW-0479">Metal-binding</keyword>
<dbReference type="SMART" id="SM00355">
    <property type="entry name" value="ZnF_C2H2"/>
    <property type="match status" value="9"/>
</dbReference>
<keyword evidence="4 7" id="KW-0863">Zinc-finger</keyword>
<dbReference type="Pfam" id="PF00096">
    <property type="entry name" value="zf-C2H2"/>
    <property type="match status" value="4"/>
</dbReference>
<dbReference type="PANTHER" id="PTHR19818:SF139">
    <property type="entry name" value="PAIR-RULE PROTEIN ODD-PAIRED"/>
    <property type="match status" value="1"/>
</dbReference>
<keyword evidence="5" id="KW-0862">Zinc</keyword>
<dbReference type="GO" id="GO:0000981">
    <property type="term" value="F:DNA-binding transcription factor activity, RNA polymerase II-specific"/>
    <property type="evidence" value="ECO:0007669"/>
    <property type="project" value="TreeGrafter"/>
</dbReference>
<keyword evidence="11" id="KW-1185">Reference proteome</keyword>
<dbReference type="OrthoDB" id="4748970at2759"/>
<feature type="domain" description="C2H2-type" evidence="9">
    <location>
        <begin position="150"/>
        <end position="179"/>
    </location>
</feature>
<evidence type="ECO:0000256" key="6">
    <source>
        <dbReference type="ARBA" id="ARBA00023242"/>
    </source>
</evidence>
<sequence length="537" mass="60454">MKRQLEDAGLEGPESPSKRHQTGLAQLCNGQLSPSQHLEYNGQSPYSTPTTSFPSQAVTTNVTTVPSPPSTATQQTGTQRRFPSDLKTIKCTYPNCPKTFNRPARLAAHLRSHNNDRAFKCPFPGCDKDYLEEKHLKQHIKGSHTQERNYTCPEPGCDKSFVTATRLRRHAAVHEGKERYRCRGYEGCDQSFRKHQTLQRHVRTEHLGLSAYICAQDGCGRGFDTAGAMKRHMDREHGELRFWCDECAAGDEDEDGDAGNARRIGFTTLSLLQAHLKKEHVNCIFCDARCGSQAQLDRHVEMYHSATTLQDRKTVACEWPGCPKTFTLRKNLNAHVKTAHEGFRFICGQVDTFGTPDLADWNWREEGCNEGFISKMKLEEHVRFVHLGRKRPQKVYDPVQAKERQAADHIAAISGVSEHAKRNILCEVEGCEARFIRHADLIKHHAREHSSVAAEEKPYSDESLVDRVEPAVAPSTDNMLQPLVHEEDGVLDPRLQGDDAWYVAAGAGLDQQGKVAGEFEQEWADMRRLIDLDAFTG</sequence>
<dbReference type="Proteomes" id="UP000275385">
    <property type="component" value="Unassembled WGS sequence"/>
</dbReference>
<dbReference type="SUPFAM" id="SSF57667">
    <property type="entry name" value="beta-beta-alpha zinc fingers"/>
    <property type="match status" value="3"/>
</dbReference>
<feature type="domain" description="C2H2-type" evidence="9">
    <location>
        <begin position="119"/>
        <end position="149"/>
    </location>
</feature>
<dbReference type="InterPro" id="IPR050329">
    <property type="entry name" value="GLI_C2H2-zinc-finger"/>
</dbReference>
<organism evidence="10 11">
    <name type="scientific">Coniochaeta pulveracea</name>
    <dbReference type="NCBI Taxonomy" id="177199"/>
    <lineage>
        <taxon>Eukaryota</taxon>
        <taxon>Fungi</taxon>
        <taxon>Dikarya</taxon>
        <taxon>Ascomycota</taxon>
        <taxon>Pezizomycotina</taxon>
        <taxon>Sordariomycetes</taxon>
        <taxon>Sordariomycetidae</taxon>
        <taxon>Coniochaetales</taxon>
        <taxon>Coniochaetaceae</taxon>
        <taxon>Coniochaeta</taxon>
    </lineage>
</organism>
<dbReference type="Gene3D" id="3.30.160.60">
    <property type="entry name" value="Classic Zinc Finger"/>
    <property type="match status" value="5"/>
</dbReference>
<proteinExistence type="predicted"/>
<feature type="domain" description="C2H2-type" evidence="9">
    <location>
        <begin position="363"/>
        <end position="391"/>
    </location>
</feature>
<feature type="region of interest" description="Disordered" evidence="8">
    <location>
        <begin position="1"/>
        <end position="83"/>
    </location>
</feature>
<dbReference type="STRING" id="177199.A0A420XZU5"/>
<keyword evidence="6" id="KW-0539">Nucleus</keyword>
<evidence type="ECO:0000256" key="4">
    <source>
        <dbReference type="ARBA" id="ARBA00022771"/>
    </source>
</evidence>
<feature type="domain" description="C2H2-type" evidence="9">
    <location>
        <begin position="180"/>
        <end position="211"/>
    </location>
</feature>
<protein>
    <submittedName>
        <fullName evidence="10">Putative Zn-finger binding protein (TFIIIA)</fullName>
    </submittedName>
</protein>
<evidence type="ECO:0000256" key="7">
    <source>
        <dbReference type="PROSITE-ProRule" id="PRU00042"/>
    </source>
</evidence>
<dbReference type="InterPro" id="IPR036236">
    <property type="entry name" value="Znf_C2H2_sf"/>
</dbReference>
<dbReference type="GO" id="GO:0005634">
    <property type="term" value="C:nucleus"/>
    <property type="evidence" value="ECO:0007669"/>
    <property type="project" value="UniProtKB-SubCell"/>
</dbReference>
<accession>A0A420XZU5</accession>
<evidence type="ECO:0000256" key="3">
    <source>
        <dbReference type="ARBA" id="ARBA00022737"/>
    </source>
</evidence>
<comment type="caution">
    <text evidence="10">The sequence shown here is derived from an EMBL/GenBank/DDBJ whole genome shotgun (WGS) entry which is preliminary data.</text>
</comment>
<evidence type="ECO:0000256" key="8">
    <source>
        <dbReference type="SAM" id="MobiDB-lite"/>
    </source>
</evidence>
<evidence type="ECO:0000313" key="11">
    <source>
        <dbReference type="Proteomes" id="UP000275385"/>
    </source>
</evidence>
<feature type="compositionally biased region" description="Low complexity" evidence="8">
    <location>
        <begin position="44"/>
        <end position="79"/>
    </location>
</feature>
<feature type="domain" description="C2H2-type" evidence="9">
    <location>
        <begin position="212"/>
        <end position="242"/>
    </location>
</feature>
<evidence type="ECO:0000256" key="2">
    <source>
        <dbReference type="ARBA" id="ARBA00022723"/>
    </source>
</evidence>
<gene>
    <name evidence="10" type="primary">PZF1</name>
    <name evidence="10" type="ORF">DL546_002784</name>
</gene>
<dbReference type="FunFam" id="3.30.160.60:FF:001102">
    <property type="entry name" value="Transcription factor IIIA"/>
    <property type="match status" value="1"/>
</dbReference>
<name>A0A420XZU5_9PEZI</name>
<evidence type="ECO:0000256" key="5">
    <source>
        <dbReference type="ARBA" id="ARBA00022833"/>
    </source>
</evidence>
<dbReference type="GO" id="GO:0008270">
    <property type="term" value="F:zinc ion binding"/>
    <property type="evidence" value="ECO:0007669"/>
    <property type="project" value="UniProtKB-KW"/>
</dbReference>
<feature type="compositionally biased region" description="Polar residues" evidence="8">
    <location>
        <begin position="28"/>
        <end position="43"/>
    </location>
</feature>
<dbReference type="PROSITE" id="PS00028">
    <property type="entry name" value="ZINC_FINGER_C2H2_1"/>
    <property type="match status" value="6"/>
</dbReference>
<dbReference type="AlphaFoldDB" id="A0A420XZU5"/>
<reference evidence="10 11" key="1">
    <citation type="submission" date="2018-08" db="EMBL/GenBank/DDBJ databases">
        <title>Draft genome of the lignicolous fungus Coniochaeta pulveracea.</title>
        <authorList>
            <person name="Borstlap C.J."/>
            <person name="De Witt R.N."/>
            <person name="Botha A."/>
            <person name="Volschenk H."/>
        </authorList>
    </citation>
    <scope>NUCLEOTIDE SEQUENCE [LARGE SCALE GENOMIC DNA]</scope>
    <source>
        <strain evidence="10 11">CAB683</strain>
    </source>
</reference>